<comment type="caution">
    <text evidence="1">The sequence shown here is derived from an EMBL/GenBank/DDBJ whole genome shotgun (WGS) entry which is preliminary data.</text>
</comment>
<dbReference type="EMBL" id="JAIWYP010000006">
    <property type="protein sequence ID" value="KAH3809685.1"/>
    <property type="molecule type" value="Genomic_DNA"/>
</dbReference>
<evidence type="ECO:0000313" key="1">
    <source>
        <dbReference type="EMBL" id="KAH3809685.1"/>
    </source>
</evidence>
<keyword evidence="2" id="KW-1185">Reference proteome</keyword>
<dbReference type="AlphaFoldDB" id="A0A9D4G6X5"/>
<organism evidence="1 2">
    <name type="scientific">Dreissena polymorpha</name>
    <name type="common">Zebra mussel</name>
    <name type="synonym">Mytilus polymorpha</name>
    <dbReference type="NCBI Taxonomy" id="45954"/>
    <lineage>
        <taxon>Eukaryota</taxon>
        <taxon>Metazoa</taxon>
        <taxon>Spiralia</taxon>
        <taxon>Lophotrochozoa</taxon>
        <taxon>Mollusca</taxon>
        <taxon>Bivalvia</taxon>
        <taxon>Autobranchia</taxon>
        <taxon>Heteroconchia</taxon>
        <taxon>Euheterodonta</taxon>
        <taxon>Imparidentia</taxon>
        <taxon>Neoheterodontei</taxon>
        <taxon>Myida</taxon>
        <taxon>Dreissenoidea</taxon>
        <taxon>Dreissenidae</taxon>
        <taxon>Dreissena</taxon>
    </lineage>
</organism>
<evidence type="ECO:0008006" key="3">
    <source>
        <dbReference type="Google" id="ProtNLM"/>
    </source>
</evidence>
<protein>
    <recommendedName>
        <fullName evidence="3">Reverse transcriptase zinc-binding domain-containing protein</fullName>
    </recommendedName>
</protein>
<proteinExistence type="predicted"/>
<name>A0A9D4G6X5_DREPO</name>
<evidence type="ECO:0000313" key="2">
    <source>
        <dbReference type="Proteomes" id="UP000828390"/>
    </source>
</evidence>
<dbReference type="Proteomes" id="UP000828390">
    <property type="component" value="Unassembled WGS sequence"/>
</dbReference>
<gene>
    <name evidence="1" type="ORF">DPMN_138061</name>
</gene>
<reference evidence="1" key="2">
    <citation type="submission" date="2020-11" db="EMBL/GenBank/DDBJ databases">
        <authorList>
            <person name="McCartney M.A."/>
            <person name="Auch B."/>
            <person name="Kono T."/>
            <person name="Mallez S."/>
            <person name="Becker A."/>
            <person name="Gohl D.M."/>
            <person name="Silverstein K.A.T."/>
            <person name="Koren S."/>
            <person name="Bechman K.B."/>
            <person name="Herman A."/>
            <person name="Abrahante J.E."/>
            <person name="Garbe J."/>
        </authorList>
    </citation>
    <scope>NUCLEOTIDE SEQUENCE</scope>
    <source>
        <strain evidence="1">Duluth1</strain>
        <tissue evidence="1">Whole animal</tissue>
    </source>
</reference>
<reference evidence="1" key="1">
    <citation type="journal article" date="2019" name="bioRxiv">
        <title>The Genome of the Zebra Mussel, Dreissena polymorpha: A Resource for Invasive Species Research.</title>
        <authorList>
            <person name="McCartney M.A."/>
            <person name="Auch B."/>
            <person name="Kono T."/>
            <person name="Mallez S."/>
            <person name="Zhang Y."/>
            <person name="Obille A."/>
            <person name="Becker A."/>
            <person name="Abrahante J.E."/>
            <person name="Garbe J."/>
            <person name="Badalamenti J.P."/>
            <person name="Herman A."/>
            <person name="Mangelson H."/>
            <person name="Liachko I."/>
            <person name="Sullivan S."/>
            <person name="Sone E.D."/>
            <person name="Koren S."/>
            <person name="Silverstein K.A.T."/>
            <person name="Beckman K.B."/>
            <person name="Gohl D.M."/>
        </authorList>
    </citation>
    <scope>NUCLEOTIDE SEQUENCE</scope>
    <source>
        <strain evidence="1">Duluth1</strain>
        <tissue evidence="1">Whole animal</tissue>
    </source>
</reference>
<accession>A0A9D4G6X5</accession>
<sequence>MNTEYTPGKLHPVLQVGCLSALEITRLPVSFRLLTGTYILQVKRSRFNQYAIEPVCPNCKEADEIVEHFLLQCPSLKHVRDPVMCEIWNILNSIGANTNIYSPTLLAQALIDWSTIVPNQPRFKEKQVALEFHVRRLFFLLHTERYTGKLYKLLPGNHGLLGYNVWSRHFI</sequence>